<evidence type="ECO:0000313" key="5">
    <source>
        <dbReference type="Proteomes" id="UP000434957"/>
    </source>
</evidence>
<evidence type="ECO:0000313" key="3">
    <source>
        <dbReference type="EMBL" id="KAE9349455.1"/>
    </source>
</evidence>
<dbReference type="Proteomes" id="UP000429607">
    <property type="component" value="Unassembled WGS sequence"/>
</dbReference>
<reference evidence="4 6" key="1">
    <citation type="submission" date="2018-09" db="EMBL/GenBank/DDBJ databases">
        <title>Genomic investigation of the strawberry pathogen Phytophthora fragariae indicates pathogenicity is determined by transcriptional variation in three key races.</title>
        <authorList>
            <person name="Adams T.M."/>
            <person name="Armitage A.D."/>
            <person name="Sobczyk M.K."/>
            <person name="Bates H.J."/>
            <person name="Dunwell J.M."/>
            <person name="Nellist C.F."/>
            <person name="Harrison R.J."/>
        </authorList>
    </citation>
    <scope>NUCLEOTIDE SEQUENCE [LARGE SCALE GENOMIC DNA]</scope>
    <source>
        <strain evidence="1 4">SCRP249</strain>
        <strain evidence="2 6">SCRP324</strain>
        <strain evidence="3 5">SCRP333</strain>
    </source>
</reference>
<dbReference type="AlphaFoldDB" id="A0A6A3P056"/>
<comment type="caution">
    <text evidence="2">The sequence shown here is derived from an EMBL/GenBank/DDBJ whole genome shotgun (WGS) entry which is preliminary data.</text>
</comment>
<evidence type="ECO:0000313" key="1">
    <source>
        <dbReference type="EMBL" id="KAE9032726.1"/>
    </source>
</evidence>
<evidence type="ECO:0000313" key="2">
    <source>
        <dbReference type="EMBL" id="KAE9048514.1"/>
    </source>
</evidence>
<gene>
    <name evidence="1" type="ORF">PR001_g10474</name>
    <name evidence="2" type="ORF">PR002_g435</name>
    <name evidence="3" type="ORF">PR003_g5883</name>
</gene>
<dbReference type="EMBL" id="QXFV01000616">
    <property type="protein sequence ID" value="KAE9032726.1"/>
    <property type="molecule type" value="Genomic_DNA"/>
</dbReference>
<evidence type="ECO:0000313" key="4">
    <source>
        <dbReference type="Proteomes" id="UP000429607"/>
    </source>
</evidence>
<dbReference type="EMBL" id="QXFT01000252">
    <property type="protein sequence ID" value="KAE9349455.1"/>
    <property type="molecule type" value="Genomic_DNA"/>
</dbReference>
<dbReference type="EMBL" id="QXFU01000009">
    <property type="protein sequence ID" value="KAE9048514.1"/>
    <property type="molecule type" value="Genomic_DNA"/>
</dbReference>
<dbReference type="Proteomes" id="UP000435112">
    <property type="component" value="Unassembled WGS sequence"/>
</dbReference>
<keyword evidence="5" id="KW-1185">Reference proteome</keyword>
<accession>A0A6A3P056</accession>
<protein>
    <submittedName>
        <fullName evidence="2">Uncharacterized protein</fullName>
    </submittedName>
</protein>
<sequence>MPEEGVEIVLVIPKDMDISKKTLAELGADNVKELGLRFDRSLSGLKQAGRLCHQLLHRTLVSSRTSTERVDAFFADMQVLALKDLGTATMFLGVDKSGYSFGQKHAI</sequence>
<organism evidence="2 6">
    <name type="scientific">Phytophthora rubi</name>
    <dbReference type="NCBI Taxonomy" id="129364"/>
    <lineage>
        <taxon>Eukaryota</taxon>
        <taxon>Sar</taxon>
        <taxon>Stramenopiles</taxon>
        <taxon>Oomycota</taxon>
        <taxon>Peronosporomycetes</taxon>
        <taxon>Peronosporales</taxon>
        <taxon>Peronosporaceae</taxon>
        <taxon>Phytophthora</taxon>
    </lineage>
</organism>
<name>A0A6A3P056_9STRA</name>
<dbReference type="OrthoDB" id="122734at2759"/>
<dbReference type="Proteomes" id="UP000434957">
    <property type="component" value="Unassembled WGS sequence"/>
</dbReference>
<proteinExistence type="predicted"/>
<evidence type="ECO:0000313" key="6">
    <source>
        <dbReference type="Proteomes" id="UP000435112"/>
    </source>
</evidence>